<reference evidence="2 3" key="1">
    <citation type="journal article" date="2016" name="BMC Genomics">
        <title>Comparative genomics reveals Cyclospora cayetanensis possesses coccidia-like metabolism and invasion components but unique surface antigens.</title>
        <authorList>
            <person name="Liu S."/>
            <person name="Wang L."/>
            <person name="Zheng H."/>
            <person name="Xu Z."/>
            <person name="Roellig D.M."/>
            <person name="Li N."/>
            <person name="Frace M.A."/>
            <person name="Tang K."/>
            <person name="Arrowood M.J."/>
            <person name="Moss D.M."/>
            <person name="Zhang L."/>
            <person name="Feng Y."/>
            <person name="Xiao L."/>
        </authorList>
    </citation>
    <scope>NUCLEOTIDE SEQUENCE [LARGE SCALE GENOMIC DNA]</scope>
    <source>
        <strain evidence="2 3">CHN_HEN01</strain>
    </source>
</reference>
<feature type="region of interest" description="Disordered" evidence="1">
    <location>
        <begin position="356"/>
        <end position="516"/>
    </location>
</feature>
<accession>A0A1D3D214</accession>
<feature type="compositionally biased region" description="Low complexity" evidence="1">
    <location>
        <begin position="25"/>
        <end position="38"/>
    </location>
</feature>
<feature type="compositionally biased region" description="Polar residues" evidence="1">
    <location>
        <begin position="364"/>
        <end position="390"/>
    </location>
</feature>
<keyword evidence="3" id="KW-1185">Reference proteome</keyword>
<feature type="compositionally biased region" description="Low complexity" evidence="1">
    <location>
        <begin position="462"/>
        <end position="476"/>
    </location>
</feature>
<dbReference type="AlphaFoldDB" id="A0A1D3D214"/>
<feature type="compositionally biased region" description="Polar residues" evidence="1">
    <location>
        <begin position="60"/>
        <end position="69"/>
    </location>
</feature>
<dbReference type="EMBL" id="JROU02001082">
    <property type="protein sequence ID" value="OEH77483.1"/>
    <property type="molecule type" value="Genomic_DNA"/>
</dbReference>
<organism evidence="2 3">
    <name type="scientific">Cyclospora cayetanensis</name>
    <dbReference type="NCBI Taxonomy" id="88456"/>
    <lineage>
        <taxon>Eukaryota</taxon>
        <taxon>Sar</taxon>
        <taxon>Alveolata</taxon>
        <taxon>Apicomplexa</taxon>
        <taxon>Conoidasida</taxon>
        <taxon>Coccidia</taxon>
        <taxon>Eucoccidiorida</taxon>
        <taxon>Eimeriorina</taxon>
        <taxon>Eimeriidae</taxon>
        <taxon>Cyclospora</taxon>
    </lineage>
</organism>
<feature type="region of interest" description="Disordered" evidence="1">
    <location>
        <begin position="1"/>
        <end position="173"/>
    </location>
</feature>
<sequence length="1032" mass="112218">MARSDPLAPTDGRPNTPTAVPAAQPEGSSSKPSSSGGESESRHSAEAPVSARESTHEGRTPSTDASAEETSMPALRCMVSPAQATCSSDHPHVASFEVSPLTSPPTDAPPSSERSSCPSPPLSASIAHVSDRRLHSSEGIPLPTGPLQSQNPHYGSTPGDLGGQSPAEGQTSASCRPLSEVVFALDNLRVSLPRELLSSERLKHSFLARLVEANERETPQAGQRSLEPRRTDSGAIVLEPRVAEGFAALVSHLRGDRPLHLNGPAFVLQSLLQLLADSAYWCISPGPIYLPLFFWCSDAWVDEFTGVYPIHPCERKALWPVPWNEKKSSSLVRLRQLLAPPDSLRAYLEEDDEVDVTPPGVAMSSPQAHTTASVAPVQQASLEHPPSSQDESMESFGWQQHLRWWQEEGSSGEPASELDATSLGQQQRSGSRKASHKMVGQPPQRQQSQPDTHQGPEQTAVRSSSEKSGSPSRRVSVALRSTTEAPTDAHASSAGGVHGAMPQREQEESGRSAQGPPASLCAREYFSCPPFHLALDRREGRLLVGVDGCRYPFVQFGTEFKDLVLSAPTAFRVDELQWLLMLNASRYLDIHLSGVPWTSAQKERWVNSLRHYESDSSEADAPATLDSPLASCTSSAAARVLLPPNWPHRRGSLSLSADADDRGLAREGGVAAAASIAAASPSVDSPFRAPLLDCSNFRGVHMVCVHPYGHVIVPSWPLTTIMPGASAFQSPIVAVSSGLFTRAVKEVQFYPWGLFALFSDAPVSRVFTPSGSPHGFSLVIGKAMVFGQTPRDIAEKRVQVYIHEPQQPYVHPRKPPDLLDIHHVLKVCPYILPSEIASYKQQHNVTSDQIPMREYHRMLRLAVSVCGKLLAVISEGDFTLGISRNFCKQPGPLVHTADITSPTEDIVSSGFPTPKDNLFSSQIIGFFEVKTGVYAHSYSNAAKKANWFRNVLRKELYLRSDVQLQRGAALVVALYYNPAGTWARYSFLGVTPTRYKIMGLLSLLVIDWAKKPAIYMGLSFWSPQRPSQRLSS</sequence>
<name>A0A1D3D214_9EIME</name>
<proteinExistence type="predicted"/>
<feature type="compositionally biased region" description="Polar residues" evidence="1">
    <location>
        <begin position="443"/>
        <end position="461"/>
    </location>
</feature>
<protein>
    <submittedName>
        <fullName evidence="2">Uncharacterized protein</fullName>
    </submittedName>
</protein>
<evidence type="ECO:0000256" key="1">
    <source>
        <dbReference type="SAM" id="MobiDB-lite"/>
    </source>
</evidence>
<dbReference type="VEuPathDB" id="ToxoDB:cyc_02958"/>
<gene>
    <name evidence="2" type="ORF">cyc_02958</name>
</gene>
<dbReference type="VEuPathDB" id="ToxoDB:LOC34619725"/>
<comment type="caution">
    <text evidence="2">The sequence shown here is derived from an EMBL/GenBank/DDBJ whole genome shotgun (WGS) entry which is preliminary data.</text>
</comment>
<dbReference type="InParanoid" id="A0A1D3D214"/>
<evidence type="ECO:0000313" key="2">
    <source>
        <dbReference type="EMBL" id="OEH77483.1"/>
    </source>
</evidence>
<dbReference type="Proteomes" id="UP000095192">
    <property type="component" value="Unassembled WGS sequence"/>
</dbReference>
<evidence type="ECO:0000313" key="3">
    <source>
        <dbReference type="Proteomes" id="UP000095192"/>
    </source>
</evidence>